<evidence type="ECO:0000256" key="5">
    <source>
        <dbReference type="ARBA" id="ARBA00023136"/>
    </source>
</evidence>
<keyword evidence="4" id="KW-0805">Transcription regulation</keyword>
<evidence type="ECO:0000256" key="2">
    <source>
        <dbReference type="ARBA" id="ARBA00022692"/>
    </source>
</evidence>
<keyword evidence="11" id="KW-1185">Reference proteome</keyword>
<name>A0ABW8EGT8_STRT5</name>
<dbReference type="InterPro" id="IPR041916">
    <property type="entry name" value="Anti_sigma_zinc_sf"/>
</dbReference>
<keyword evidence="6" id="KW-0804">Transcription</keyword>
<dbReference type="InterPro" id="IPR051474">
    <property type="entry name" value="Anti-sigma-K/W_factor"/>
</dbReference>
<dbReference type="Pfam" id="PF13490">
    <property type="entry name" value="zf-HC2"/>
    <property type="match status" value="1"/>
</dbReference>
<comment type="subcellular location">
    <subcellularLocation>
        <location evidence="1">Membrane</location>
        <topology evidence="1">Single-pass membrane protein</topology>
    </subcellularLocation>
</comment>
<keyword evidence="3 8" id="KW-1133">Transmembrane helix</keyword>
<keyword evidence="2 8" id="KW-0812">Transmembrane</keyword>
<dbReference type="InterPro" id="IPR027383">
    <property type="entry name" value="Znf_put"/>
</dbReference>
<feature type="domain" description="Putative zinc-finger" evidence="9">
    <location>
        <begin position="10"/>
        <end position="40"/>
    </location>
</feature>
<gene>
    <name evidence="10" type="ORF">ACIO7M_08420</name>
</gene>
<evidence type="ECO:0000256" key="6">
    <source>
        <dbReference type="ARBA" id="ARBA00023163"/>
    </source>
</evidence>
<dbReference type="Proteomes" id="UP001617351">
    <property type="component" value="Unassembled WGS sequence"/>
</dbReference>
<proteinExistence type="predicted"/>
<evidence type="ECO:0000256" key="7">
    <source>
        <dbReference type="SAM" id="MobiDB-lite"/>
    </source>
</evidence>
<dbReference type="RefSeq" id="WP_365516871.1">
    <property type="nucleotide sequence ID" value="NZ_JBFANW010000804.1"/>
</dbReference>
<evidence type="ECO:0000256" key="3">
    <source>
        <dbReference type="ARBA" id="ARBA00022989"/>
    </source>
</evidence>
<protein>
    <submittedName>
        <fullName evidence="10">Anti-sigma factor family protein</fullName>
    </submittedName>
</protein>
<dbReference type="PANTHER" id="PTHR37461:SF1">
    <property type="entry name" value="ANTI-SIGMA-K FACTOR RSKA"/>
    <property type="match status" value="1"/>
</dbReference>
<sequence length="256" mass="26209">MNRQRHEHEEELLGPYVLGVLDAEDVRRVEEHIGGCLRCREEVAALREMEAALGEVPAEAFLDGPPAGGDLLLQRTLRRVRGEAAAARRRRWGLAGLAAAASLAAVFWTGARVGGGGEPVAAPPPDPSPAVTAAPSPPPAGTRVASATDPGTGARMTVKVTPAAKWVRVHAAVTGVPPGERCRLVVVSRDGKRSTAGSWVVGGQAQAGGQGGAAGGEAKGAALDGSAWVDPADVREVLVENESGRTFVSVPVPAAV</sequence>
<dbReference type="EMBL" id="JBIUYY010000003">
    <property type="protein sequence ID" value="MFJ2821121.1"/>
    <property type="molecule type" value="Genomic_DNA"/>
</dbReference>
<comment type="caution">
    <text evidence="10">The sequence shown here is derived from an EMBL/GenBank/DDBJ whole genome shotgun (WGS) entry which is preliminary data.</text>
</comment>
<evidence type="ECO:0000256" key="1">
    <source>
        <dbReference type="ARBA" id="ARBA00004167"/>
    </source>
</evidence>
<evidence type="ECO:0000256" key="8">
    <source>
        <dbReference type="SAM" id="Phobius"/>
    </source>
</evidence>
<evidence type="ECO:0000313" key="10">
    <source>
        <dbReference type="EMBL" id="MFJ2821121.1"/>
    </source>
</evidence>
<reference evidence="10 11" key="1">
    <citation type="submission" date="2024-10" db="EMBL/GenBank/DDBJ databases">
        <title>The Natural Products Discovery Center: Release of the First 8490 Sequenced Strains for Exploring Actinobacteria Biosynthetic Diversity.</title>
        <authorList>
            <person name="Kalkreuter E."/>
            <person name="Kautsar S.A."/>
            <person name="Yang D."/>
            <person name="Bader C.D."/>
            <person name="Teijaro C.N."/>
            <person name="Fluegel L."/>
            <person name="Davis C.M."/>
            <person name="Simpson J.R."/>
            <person name="Lauterbach L."/>
            <person name="Steele A.D."/>
            <person name="Gui C."/>
            <person name="Meng S."/>
            <person name="Li G."/>
            <person name="Viehrig K."/>
            <person name="Ye F."/>
            <person name="Su P."/>
            <person name="Kiefer A.F."/>
            <person name="Nichols A."/>
            <person name="Cepeda A.J."/>
            <person name="Yan W."/>
            <person name="Fan B."/>
            <person name="Jiang Y."/>
            <person name="Adhikari A."/>
            <person name="Zheng C.-J."/>
            <person name="Schuster L."/>
            <person name="Cowan T.M."/>
            <person name="Smanski M.J."/>
            <person name="Chevrette M.G."/>
            <person name="De Carvalho L.P.S."/>
            <person name="Shen B."/>
        </authorList>
    </citation>
    <scope>NUCLEOTIDE SEQUENCE [LARGE SCALE GENOMIC DNA]</scope>
    <source>
        <strain evidence="10 11">NPDC087220</strain>
    </source>
</reference>
<evidence type="ECO:0000259" key="9">
    <source>
        <dbReference type="Pfam" id="PF13490"/>
    </source>
</evidence>
<feature type="transmembrane region" description="Helical" evidence="8">
    <location>
        <begin position="92"/>
        <end position="111"/>
    </location>
</feature>
<organism evidence="10 11">
    <name type="scientific">Streptomyces toxytricini</name>
    <name type="common">Actinomyces toxytricini</name>
    <dbReference type="NCBI Taxonomy" id="67369"/>
    <lineage>
        <taxon>Bacteria</taxon>
        <taxon>Bacillati</taxon>
        <taxon>Actinomycetota</taxon>
        <taxon>Actinomycetes</taxon>
        <taxon>Kitasatosporales</taxon>
        <taxon>Streptomycetaceae</taxon>
        <taxon>Streptomyces</taxon>
    </lineage>
</organism>
<feature type="region of interest" description="Disordered" evidence="7">
    <location>
        <begin position="117"/>
        <end position="154"/>
    </location>
</feature>
<accession>A0ABW8EGT8</accession>
<dbReference type="Gene3D" id="1.10.10.1320">
    <property type="entry name" value="Anti-sigma factor, zinc-finger domain"/>
    <property type="match status" value="1"/>
</dbReference>
<dbReference type="PANTHER" id="PTHR37461">
    <property type="entry name" value="ANTI-SIGMA-K FACTOR RSKA"/>
    <property type="match status" value="1"/>
</dbReference>
<keyword evidence="5 8" id="KW-0472">Membrane</keyword>
<evidence type="ECO:0000313" key="11">
    <source>
        <dbReference type="Proteomes" id="UP001617351"/>
    </source>
</evidence>
<evidence type="ECO:0000256" key="4">
    <source>
        <dbReference type="ARBA" id="ARBA00023015"/>
    </source>
</evidence>